<sequence length="260" mass="28378">MPGTASCSCLSHHCGGKVVPKHVVAAHRRADLLARMVASQAQSQRAALKIVPMAKADTGPVLRTIREDSPPLSPNINFPDPPRTSPCPVEQQMLDHGCLTGEDLDIMTFGSALPNLGPNFHSPEALLAAVDHFSAYNAATAANARPLTSYEAHRRLPSDPTTCQFTQDIETLNDPALLPDDLNDPGIDLTQEDVDVDAFEDDDNPQAQSELIAQDQEDDPDLFYCPDDFISEERTPLYFRPHPTGCLSLHLHLPHHSPLN</sequence>
<comment type="caution">
    <text evidence="1">The sequence shown here is derived from an EMBL/GenBank/DDBJ whole genome shotgun (WGS) entry which is preliminary data.</text>
</comment>
<keyword evidence="2" id="KW-1185">Reference proteome</keyword>
<reference evidence="1" key="1">
    <citation type="submission" date="2021-03" db="EMBL/GenBank/DDBJ databases">
        <title>Evolutionary innovations through gain and loss of genes in the ectomycorrhizal Boletales.</title>
        <authorList>
            <person name="Wu G."/>
            <person name="Miyauchi S."/>
            <person name="Morin E."/>
            <person name="Yang Z.-L."/>
            <person name="Xu J."/>
            <person name="Martin F.M."/>
        </authorList>
    </citation>
    <scope>NUCLEOTIDE SEQUENCE</scope>
    <source>
        <strain evidence="1">BR01</strain>
    </source>
</reference>
<dbReference type="EMBL" id="JAGFBS010000060">
    <property type="protein sequence ID" value="KAG6369936.1"/>
    <property type="molecule type" value="Genomic_DNA"/>
</dbReference>
<dbReference type="OrthoDB" id="2666774at2759"/>
<evidence type="ECO:0000313" key="2">
    <source>
        <dbReference type="Proteomes" id="UP000683000"/>
    </source>
</evidence>
<dbReference type="AlphaFoldDB" id="A0A8I3A3Q0"/>
<dbReference type="Proteomes" id="UP000683000">
    <property type="component" value="Unassembled WGS sequence"/>
</dbReference>
<gene>
    <name evidence="1" type="ORF">JVT61DRAFT_13320</name>
</gene>
<organism evidence="1 2">
    <name type="scientific">Boletus reticuloceps</name>
    <dbReference type="NCBI Taxonomy" id="495285"/>
    <lineage>
        <taxon>Eukaryota</taxon>
        <taxon>Fungi</taxon>
        <taxon>Dikarya</taxon>
        <taxon>Basidiomycota</taxon>
        <taxon>Agaricomycotina</taxon>
        <taxon>Agaricomycetes</taxon>
        <taxon>Agaricomycetidae</taxon>
        <taxon>Boletales</taxon>
        <taxon>Boletineae</taxon>
        <taxon>Boletaceae</taxon>
        <taxon>Boletoideae</taxon>
        <taxon>Boletus</taxon>
    </lineage>
</organism>
<proteinExistence type="predicted"/>
<protein>
    <submittedName>
        <fullName evidence="1">Uncharacterized protein</fullName>
    </submittedName>
</protein>
<name>A0A8I3A3Q0_9AGAM</name>
<evidence type="ECO:0000313" key="1">
    <source>
        <dbReference type="EMBL" id="KAG6369936.1"/>
    </source>
</evidence>
<accession>A0A8I3A3Q0</accession>